<gene>
    <name evidence="11" type="primary">LOC115474031</name>
</gene>
<dbReference type="InterPro" id="IPR036974">
    <property type="entry name" value="PUA_sf"/>
</dbReference>
<evidence type="ECO:0000256" key="1">
    <source>
        <dbReference type="ARBA" id="ARBA00001896"/>
    </source>
</evidence>
<evidence type="ECO:0000256" key="7">
    <source>
        <dbReference type="SAM" id="MobiDB-lite"/>
    </source>
</evidence>
<keyword evidence="10" id="KW-1185">Reference proteome</keyword>
<dbReference type="InterPro" id="IPR012960">
    <property type="entry name" value="Dyskerin-like"/>
</dbReference>
<dbReference type="InterPro" id="IPR002478">
    <property type="entry name" value="PUA"/>
</dbReference>
<dbReference type="GO" id="GO:0031120">
    <property type="term" value="P:snRNA pseudouridine synthesis"/>
    <property type="evidence" value="ECO:0007669"/>
    <property type="project" value="TreeGrafter"/>
</dbReference>
<dbReference type="InterPro" id="IPR015947">
    <property type="entry name" value="PUA-like_sf"/>
</dbReference>
<evidence type="ECO:0000313" key="11">
    <source>
        <dbReference type="RefSeq" id="XP_030065172.1"/>
    </source>
</evidence>
<feature type="compositionally biased region" description="Basic residues" evidence="7">
    <location>
        <begin position="457"/>
        <end position="468"/>
    </location>
</feature>
<dbReference type="Pfam" id="PF01509">
    <property type="entry name" value="TruB_N"/>
    <property type="match status" value="1"/>
</dbReference>
<feature type="region of interest" description="Disordered" evidence="7">
    <location>
        <begin position="396"/>
        <end position="468"/>
    </location>
</feature>
<dbReference type="InParanoid" id="A0A6P7YCF4"/>
<dbReference type="OrthoDB" id="10250002at2759"/>
<dbReference type="Gene3D" id="2.30.130.10">
    <property type="entry name" value="PUA domain"/>
    <property type="match status" value="1"/>
</dbReference>
<dbReference type="NCBIfam" id="TIGR00425">
    <property type="entry name" value="CBF5"/>
    <property type="match status" value="1"/>
</dbReference>
<organism evidence="10 11">
    <name type="scientific">Microcaecilia unicolor</name>
    <dbReference type="NCBI Taxonomy" id="1415580"/>
    <lineage>
        <taxon>Eukaryota</taxon>
        <taxon>Metazoa</taxon>
        <taxon>Chordata</taxon>
        <taxon>Craniata</taxon>
        <taxon>Vertebrata</taxon>
        <taxon>Euteleostomi</taxon>
        <taxon>Amphibia</taxon>
        <taxon>Gymnophiona</taxon>
        <taxon>Siphonopidae</taxon>
        <taxon>Microcaecilia</taxon>
    </lineage>
</organism>
<evidence type="ECO:0000256" key="6">
    <source>
        <dbReference type="ARBA" id="ARBA00044548"/>
    </source>
</evidence>
<evidence type="ECO:0000259" key="9">
    <source>
        <dbReference type="SMART" id="SM01136"/>
    </source>
</evidence>
<dbReference type="FunFam" id="3.30.2350.10:FF:000001">
    <property type="entry name" value="H/ACA ribonucleoprotein complex subunit CBF5"/>
    <property type="match status" value="1"/>
</dbReference>
<evidence type="ECO:0000259" key="8">
    <source>
        <dbReference type="SMART" id="SM00359"/>
    </source>
</evidence>
<dbReference type="GO" id="GO:0003723">
    <property type="term" value="F:RNA binding"/>
    <property type="evidence" value="ECO:0007669"/>
    <property type="project" value="InterPro"/>
</dbReference>
<comment type="subcellular location">
    <subcellularLocation>
        <location evidence="2">Nucleus</location>
        <location evidence="2">Cajal body</location>
    </subcellularLocation>
</comment>
<dbReference type="Gene3D" id="3.30.2350.10">
    <property type="entry name" value="Pseudouridine synthase"/>
    <property type="match status" value="1"/>
</dbReference>
<reference evidence="11" key="1">
    <citation type="submission" date="2025-08" db="UniProtKB">
        <authorList>
            <consortium name="RefSeq"/>
        </authorList>
    </citation>
    <scope>IDENTIFICATION</scope>
</reference>
<dbReference type="GO" id="GO:0009982">
    <property type="term" value="F:pseudouridine synthase activity"/>
    <property type="evidence" value="ECO:0007669"/>
    <property type="project" value="InterPro"/>
</dbReference>
<dbReference type="InterPro" id="IPR004521">
    <property type="entry name" value="Uncharacterised_CHP00451"/>
</dbReference>
<dbReference type="Pfam" id="PF16198">
    <property type="entry name" value="TruB_C_2"/>
    <property type="match status" value="1"/>
</dbReference>
<evidence type="ECO:0000256" key="5">
    <source>
        <dbReference type="ARBA" id="ARBA00044522"/>
    </source>
</evidence>
<dbReference type="SMART" id="SM01136">
    <property type="entry name" value="DKCLD"/>
    <property type="match status" value="1"/>
</dbReference>
<protein>
    <recommendedName>
        <fullName evidence="5">H/ACA ribonucleoprotein complex subunit DKC1</fullName>
    </recommendedName>
    <alternativeName>
        <fullName evidence="6">Dyskerin</fullName>
    </alternativeName>
</protein>
<dbReference type="KEGG" id="muo:115474031"/>
<dbReference type="GO" id="GO:0000495">
    <property type="term" value="P:box H/ACA sno(s)RNA 3'-end processing"/>
    <property type="evidence" value="ECO:0007669"/>
    <property type="project" value="TreeGrafter"/>
</dbReference>
<dbReference type="SUPFAM" id="SSF88697">
    <property type="entry name" value="PUA domain-like"/>
    <property type="match status" value="1"/>
</dbReference>
<dbReference type="GO" id="GO:0031429">
    <property type="term" value="C:box H/ACA snoRNP complex"/>
    <property type="evidence" value="ECO:0007669"/>
    <property type="project" value="TreeGrafter"/>
</dbReference>
<evidence type="ECO:0000256" key="2">
    <source>
        <dbReference type="ARBA" id="ARBA00004408"/>
    </source>
</evidence>
<dbReference type="InterPro" id="IPR002501">
    <property type="entry name" value="PsdUridine_synth_N"/>
</dbReference>
<comment type="catalytic activity">
    <reaction evidence="1">
        <text>uridine in 5S rRNA = pseudouridine in 5S rRNA</text>
        <dbReference type="Rhea" id="RHEA:47036"/>
        <dbReference type="Rhea" id="RHEA-COMP:11730"/>
        <dbReference type="Rhea" id="RHEA-COMP:11731"/>
        <dbReference type="ChEBI" id="CHEBI:65314"/>
        <dbReference type="ChEBI" id="CHEBI:65315"/>
    </reaction>
</comment>
<dbReference type="Pfam" id="PF08068">
    <property type="entry name" value="DKCLD"/>
    <property type="match status" value="1"/>
</dbReference>
<dbReference type="Proteomes" id="UP000515156">
    <property type="component" value="Chromosome 7"/>
</dbReference>
<dbReference type="GO" id="GO:0015030">
    <property type="term" value="C:Cajal body"/>
    <property type="evidence" value="ECO:0007669"/>
    <property type="project" value="UniProtKB-SubCell"/>
</dbReference>
<proteinExistence type="inferred from homology"/>
<dbReference type="PROSITE" id="PS50890">
    <property type="entry name" value="PUA"/>
    <property type="match status" value="1"/>
</dbReference>
<dbReference type="GeneID" id="115474031"/>
<dbReference type="CDD" id="cd02572">
    <property type="entry name" value="PseudoU_synth_hDyskerin"/>
    <property type="match status" value="1"/>
</dbReference>
<dbReference type="InterPro" id="IPR032819">
    <property type="entry name" value="TruB_C"/>
</dbReference>
<name>A0A6P7YCF4_9AMPH</name>
<comment type="similarity">
    <text evidence="3">Belongs to the pseudouridine synthase TruB family.</text>
</comment>
<sequence>MFISRCLREGRNVLGFVIMEDKFEVFIRKKHKKKKSLTEEDVAELQHRGHFLLKPKLARLDMSEFPLLLKNLDKLNVKTTHYTPLTFGVDPLKRNIADYVRNGFINLDKPANPSSYEVATWIRKILRVEKTRPSGTVDSKMTGCLIVCIERATRLVKAQQRAGKEYVGIIRLHNDIESELQLSRVLEILTGALFQRPPFSAAVKRWLRIVTVYENKLLEYDPKTRFGVFWVSCEAGTYISTLCTHIGLLLGVGGHMKELRRVRSGNLTEKDNMVTMHDVLDAQWQLDNKKDETYLRRVIYPLEKLLTSHKRIVMKDSAVNAICYGANAMLPGVLQYEDGIEVNEEIVIITTKGEAICIAVAMMSTATISTCDHGMVAASKRVILERDTYPRQWGLGPKAGQKRMMRQRGKSESQTQSISRKGAVAVGQRIAKRKREREYNEMASTSTTRKFEEQRRKEKRKQRRWIVW</sequence>
<dbReference type="InterPro" id="IPR004802">
    <property type="entry name" value="tRNA_PsdUridine_synth_B_fam"/>
</dbReference>
<dbReference type="NCBIfam" id="NF003280">
    <property type="entry name" value="PRK04270.1"/>
    <property type="match status" value="1"/>
</dbReference>
<dbReference type="GO" id="GO:0031118">
    <property type="term" value="P:rRNA pseudouridine synthesis"/>
    <property type="evidence" value="ECO:0007669"/>
    <property type="project" value="TreeGrafter"/>
</dbReference>
<dbReference type="AlphaFoldDB" id="A0A6P7YCF4"/>
<dbReference type="InterPro" id="IPR020103">
    <property type="entry name" value="PsdUridine_synth_cat_dom_sf"/>
</dbReference>
<dbReference type="GO" id="GO:1990481">
    <property type="term" value="P:mRNA pseudouridine synthesis"/>
    <property type="evidence" value="ECO:0007669"/>
    <property type="project" value="TreeGrafter"/>
</dbReference>
<dbReference type="Pfam" id="PF01472">
    <property type="entry name" value="PUA"/>
    <property type="match status" value="1"/>
</dbReference>
<dbReference type="PANTHER" id="PTHR23127:SF0">
    <property type="entry name" value="H_ACA RIBONUCLEOPROTEIN COMPLEX SUBUNIT DKC1"/>
    <property type="match status" value="1"/>
</dbReference>
<accession>A0A6P7YCF4</accession>
<feature type="domain" description="PUA" evidence="8">
    <location>
        <begin position="310"/>
        <end position="384"/>
    </location>
</feature>
<dbReference type="SUPFAM" id="SSF55120">
    <property type="entry name" value="Pseudouridine synthase"/>
    <property type="match status" value="1"/>
</dbReference>
<evidence type="ECO:0000256" key="4">
    <source>
        <dbReference type="ARBA" id="ARBA00023235"/>
    </source>
</evidence>
<feature type="domain" description="Dyskerin-like" evidence="9">
    <location>
        <begin position="61"/>
        <end position="119"/>
    </location>
</feature>
<dbReference type="NCBIfam" id="TIGR00451">
    <property type="entry name" value="unchar_dom_2"/>
    <property type="match status" value="1"/>
</dbReference>
<keyword evidence="4" id="KW-0413">Isomerase</keyword>
<evidence type="ECO:0000256" key="3">
    <source>
        <dbReference type="ARBA" id="ARBA00008999"/>
    </source>
</evidence>
<evidence type="ECO:0000313" key="10">
    <source>
        <dbReference type="Proteomes" id="UP000515156"/>
    </source>
</evidence>
<dbReference type="CDD" id="cd21148">
    <property type="entry name" value="PUA_Cbf5"/>
    <property type="match status" value="1"/>
</dbReference>
<dbReference type="PANTHER" id="PTHR23127">
    <property type="entry name" value="CENTROMERE/MICROTUBULE BINDING PROTEIN CBF5"/>
    <property type="match status" value="1"/>
</dbReference>
<dbReference type="RefSeq" id="XP_030065172.1">
    <property type="nucleotide sequence ID" value="XM_030209312.1"/>
</dbReference>
<dbReference type="SMART" id="SM00359">
    <property type="entry name" value="PUA"/>
    <property type="match status" value="1"/>
</dbReference>